<evidence type="ECO:0000313" key="2">
    <source>
        <dbReference type="EMBL" id="KAA0894202.1"/>
    </source>
</evidence>
<reference evidence="2 3" key="1">
    <citation type="submission" date="2019-04" db="EMBL/GenBank/DDBJ databases">
        <title>Geobacter ruber sp. nov., ferric-reducing bacteria isolated from paddy soil.</title>
        <authorList>
            <person name="Xu Z."/>
            <person name="Masuda Y."/>
            <person name="Itoh H."/>
            <person name="Senoo K."/>
        </authorList>
    </citation>
    <scope>NUCLEOTIDE SEQUENCE [LARGE SCALE GENOMIC DNA]</scope>
    <source>
        <strain evidence="2 3">Red88</strain>
    </source>
</reference>
<evidence type="ECO:0000313" key="3">
    <source>
        <dbReference type="Proteomes" id="UP000324298"/>
    </source>
</evidence>
<comment type="caution">
    <text evidence="2">The sequence shown here is derived from an EMBL/GenBank/DDBJ whole genome shotgun (WGS) entry which is preliminary data.</text>
</comment>
<gene>
    <name evidence="2" type="ORF">ET418_04395</name>
</gene>
<organism evidence="2 3">
    <name type="scientific">Oryzomonas rubra</name>
    <dbReference type="NCBI Taxonomy" id="2509454"/>
    <lineage>
        <taxon>Bacteria</taxon>
        <taxon>Pseudomonadati</taxon>
        <taxon>Thermodesulfobacteriota</taxon>
        <taxon>Desulfuromonadia</taxon>
        <taxon>Geobacterales</taxon>
        <taxon>Geobacteraceae</taxon>
        <taxon>Oryzomonas</taxon>
    </lineage>
</organism>
<name>A0A5A9XM18_9BACT</name>
<dbReference type="EMBL" id="SRSD01000002">
    <property type="protein sequence ID" value="KAA0894202.1"/>
    <property type="molecule type" value="Genomic_DNA"/>
</dbReference>
<dbReference type="AlphaFoldDB" id="A0A5A9XM18"/>
<evidence type="ECO:0000256" key="1">
    <source>
        <dbReference type="SAM" id="MobiDB-lite"/>
    </source>
</evidence>
<sequence>MSIPIQNFSGSEPNVAECRTEYLVDEFSRCLAHNTACRYAVPAGTTSSYCIHPNHTAFQDMPAFGGHQDHGASGHNHSIAH</sequence>
<proteinExistence type="predicted"/>
<dbReference type="Proteomes" id="UP000324298">
    <property type="component" value="Unassembled WGS sequence"/>
</dbReference>
<dbReference type="OrthoDB" id="9857846at2"/>
<accession>A0A5A9XM18</accession>
<keyword evidence="3" id="KW-1185">Reference proteome</keyword>
<protein>
    <submittedName>
        <fullName evidence="2">Uncharacterized protein</fullName>
    </submittedName>
</protein>
<feature type="region of interest" description="Disordered" evidence="1">
    <location>
        <begin position="61"/>
        <end position="81"/>
    </location>
</feature>
<dbReference type="RefSeq" id="WP_149306359.1">
    <property type="nucleotide sequence ID" value="NZ_SRSD01000002.1"/>
</dbReference>